<organism evidence="1 2">
    <name type="scientific">Dendrolimus kikuchii</name>
    <dbReference type="NCBI Taxonomy" id="765133"/>
    <lineage>
        <taxon>Eukaryota</taxon>
        <taxon>Metazoa</taxon>
        <taxon>Ecdysozoa</taxon>
        <taxon>Arthropoda</taxon>
        <taxon>Hexapoda</taxon>
        <taxon>Insecta</taxon>
        <taxon>Pterygota</taxon>
        <taxon>Neoptera</taxon>
        <taxon>Endopterygota</taxon>
        <taxon>Lepidoptera</taxon>
        <taxon>Glossata</taxon>
        <taxon>Ditrysia</taxon>
        <taxon>Bombycoidea</taxon>
        <taxon>Lasiocampidae</taxon>
        <taxon>Dendrolimus</taxon>
    </lineage>
</organism>
<protein>
    <submittedName>
        <fullName evidence="1">Uncharacterized protein</fullName>
    </submittedName>
</protein>
<gene>
    <name evidence="1" type="ORF">K1T71_004760</name>
</gene>
<comment type="caution">
    <text evidence="1">The sequence shown here is derived from an EMBL/GenBank/DDBJ whole genome shotgun (WGS) entry which is preliminary data.</text>
</comment>
<accession>A0ACC1D875</accession>
<dbReference type="EMBL" id="CM034393">
    <property type="protein sequence ID" value="KAJ0180169.1"/>
    <property type="molecule type" value="Genomic_DNA"/>
</dbReference>
<reference evidence="1 2" key="1">
    <citation type="journal article" date="2021" name="Front. Genet.">
        <title>Chromosome-Level Genome Assembly Reveals Significant Gene Expansion in the Toll and IMD Signaling Pathways of Dendrolimus kikuchii.</title>
        <authorList>
            <person name="Zhou J."/>
            <person name="Wu P."/>
            <person name="Xiong Z."/>
            <person name="Liu N."/>
            <person name="Zhao N."/>
            <person name="Ji M."/>
            <person name="Qiu Y."/>
            <person name="Yang B."/>
        </authorList>
    </citation>
    <scope>NUCLEOTIDE SEQUENCE [LARGE SCALE GENOMIC DNA]</scope>
    <source>
        <strain evidence="1">Ann1</strain>
    </source>
</reference>
<evidence type="ECO:0000313" key="2">
    <source>
        <dbReference type="Proteomes" id="UP000824533"/>
    </source>
</evidence>
<sequence length="326" mass="36459">MLVEIIIFTLIVMLVTAVYQKSNLVDCKSRKRLDGKSVIVTGGTTGIGLEVAKDLANRGAKVIIACPFEEEGNSAKKLIISETRNENVIFKFLDLGCLISIRKFANDILKTEERLDILINNAGVGAVGDHLTKDGMNFIMQVNYYGAFYLTILLLPLLRKTGTKDESARIINMSSCGHSMASTDVKNFNRTNSIYSFFTYCNSKLSLIYFAQELAKRLKDSNVVVNAVTPGIVSTDIYSKSLYGIGHLLTWINYWLFRTSWQGAQTALHAALDDKAGRMSGKLFMTCREGRGWPVMYREEAAQLLWEESRRLVNLSDEEYNAAITV</sequence>
<name>A0ACC1D875_9NEOP</name>
<proteinExistence type="predicted"/>
<dbReference type="Proteomes" id="UP000824533">
    <property type="component" value="Linkage Group LG07"/>
</dbReference>
<keyword evidence="2" id="KW-1185">Reference proteome</keyword>
<evidence type="ECO:0000313" key="1">
    <source>
        <dbReference type="EMBL" id="KAJ0180169.1"/>
    </source>
</evidence>